<dbReference type="PANTHER" id="PTHR34992">
    <property type="entry name" value="HYPHAL ANASTAMOSIS-7 PROTEIN"/>
    <property type="match status" value="1"/>
</dbReference>
<evidence type="ECO:0000256" key="2">
    <source>
        <dbReference type="ARBA" id="ARBA00022475"/>
    </source>
</evidence>
<evidence type="ECO:0000256" key="4">
    <source>
        <dbReference type="ARBA" id="ARBA00022729"/>
    </source>
</evidence>
<name>A0A0H5C8E3_CYBJN</name>
<proteinExistence type="predicted"/>
<keyword evidence="4 9" id="KW-0732">Signal</keyword>
<accession>A0A0H5C8E3</accession>
<evidence type="ECO:0000313" key="11">
    <source>
        <dbReference type="EMBL" id="CEP24600.1"/>
    </source>
</evidence>
<keyword evidence="2" id="KW-1003">Cell membrane</keyword>
<keyword evidence="3" id="KW-0336">GPI-anchor</keyword>
<evidence type="ECO:0000313" key="12">
    <source>
        <dbReference type="Proteomes" id="UP000038830"/>
    </source>
</evidence>
<dbReference type="InterPro" id="IPR046530">
    <property type="entry name" value="BIM1-like_dom"/>
</dbReference>
<reference evidence="12" key="1">
    <citation type="journal article" date="2015" name="J. Biotechnol.">
        <title>The structure of the Cyberlindnera jadinii genome and its relation to Candida utilis analyzed by the occurrence of single nucleotide polymorphisms.</title>
        <authorList>
            <person name="Rupp O."/>
            <person name="Brinkrolf K."/>
            <person name="Buerth C."/>
            <person name="Kunigo M."/>
            <person name="Schneider J."/>
            <person name="Jaenicke S."/>
            <person name="Goesmann A."/>
            <person name="Puehler A."/>
            <person name="Jaeger K.-E."/>
            <person name="Ernst J.F."/>
        </authorList>
    </citation>
    <scope>NUCLEOTIDE SEQUENCE [LARGE SCALE GENOMIC DNA]</scope>
    <source>
        <strain evidence="12">ATCC 18201 / CBS 1600 / BCRC 20928 / JCM 3617 / NBRC 0987 / NRRL Y-1542</strain>
    </source>
</reference>
<keyword evidence="5" id="KW-0472">Membrane</keyword>
<dbReference type="PANTHER" id="PTHR34992:SF5">
    <property type="entry name" value="ANCHORED PROTEIN, PUTATIVE (AFU_ORTHOLOGUE AFUA_6G02800)-RELATED"/>
    <property type="match status" value="1"/>
</dbReference>
<evidence type="ECO:0000256" key="5">
    <source>
        <dbReference type="ARBA" id="ARBA00023136"/>
    </source>
</evidence>
<evidence type="ECO:0000259" key="10">
    <source>
        <dbReference type="Pfam" id="PF20238"/>
    </source>
</evidence>
<organism evidence="11 12">
    <name type="scientific">Cyberlindnera jadinii (strain ATCC 18201 / CBS 1600 / BCRC 20928 / JCM 3617 / NBRC 0987 / NRRL Y-1542)</name>
    <name type="common">Torula yeast</name>
    <name type="synonym">Candida utilis</name>
    <dbReference type="NCBI Taxonomy" id="983966"/>
    <lineage>
        <taxon>Eukaryota</taxon>
        <taxon>Fungi</taxon>
        <taxon>Dikarya</taxon>
        <taxon>Ascomycota</taxon>
        <taxon>Saccharomycotina</taxon>
        <taxon>Saccharomycetes</taxon>
        <taxon>Phaffomycetales</taxon>
        <taxon>Phaffomycetaceae</taxon>
        <taxon>Cyberlindnera</taxon>
    </lineage>
</organism>
<dbReference type="InterPro" id="IPR046936">
    <property type="entry name" value="BIM1-like"/>
</dbReference>
<comment type="subcellular location">
    <subcellularLocation>
        <location evidence="1">Cell membrane</location>
        <topology evidence="1">Lipid-anchor</topology>
        <topology evidence="1">GPI-anchor</topology>
    </subcellularLocation>
</comment>
<gene>
    <name evidence="11" type="ORF">BN1211_5470</name>
</gene>
<dbReference type="Pfam" id="PF20238">
    <property type="entry name" value="BIM1-like_dom"/>
    <property type="match status" value="1"/>
</dbReference>
<feature type="region of interest" description="Disordered" evidence="8">
    <location>
        <begin position="230"/>
        <end position="249"/>
    </location>
</feature>
<sequence length="279" mass="29430">MFLAPLTALAIAQYVAAVPAPVPAAFALADTKHGSSATSSMGPVTFLYPEVRQWSADADNIAPCGSFASVSENRTEFPLDDGFVAFIAKYISYNVKLSISYNSDPTTQDEFEEWYNGNVSSELNIGHTCFFMPDQPQSINAGDVATIQAIYQNDDEDQVGSDGQPVQTNYNDTFYVCADIVFVESSVFEVSDYALSCFNATDNNYYAESTIETDGVATYDSSQVSEVESARSSAGLSSTTGEATSTSASTSSSAGAAIELSAPVTGILGALALVVPALI</sequence>
<evidence type="ECO:0000256" key="9">
    <source>
        <dbReference type="SAM" id="SignalP"/>
    </source>
</evidence>
<feature type="signal peptide" evidence="9">
    <location>
        <begin position="1"/>
        <end position="17"/>
    </location>
</feature>
<protein>
    <recommendedName>
        <fullName evidence="10">Copper acquisition factor BIM1-like domain-containing protein</fullName>
    </recommendedName>
</protein>
<keyword evidence="6" id="KW-0325">Glycoprotein</keyword>
<dbReference type="GO" id="GO:0005886">
    <property type="term" value="C:plasma membrane"/>
    <property type="evidence" value="ECO:0007669"/>
    <property type="project" value="UniProtKB-SubCell"/>
</dbReference>
<evidence type="ECO:0000256" key="6">
    <source>
        <dbReference type="ARBA" id="ARBA00023180"/>
    </source>
</evidence>
<keyword evidence="7" id="KW-0449">Lipoprotein</keyword>
<feature type="compositionally biased region" description="Low complexity" evidence="8">
    <location>
        <begin position="232"/>
        <end position="249"/>
    </location>
</feature>
<feature type="domain" description="Copper acquisition factor BIM1-like" evidence="10">
    <location>
        <begin position="41"/>
        <end position="202"/>
    </location>
</feature>
<evidence type="ECO:0000256" key="1">
    <source>
        <dbReference type="ARBA" id="ARBA00004609"/>
    </source>
</evidence>
<dbReference type="Proteomes" id="UP000038830">
    <property type="component" value="Unassembled WGS sequence"/>
</dbReference>
<dbReference type="GO" id="GO:0098552">
    <property type="term" value="C:side of membrane"/>
    <property type="evidence" value="ECO:0007669"/>
    <property type="project" value="UniProtKB-KW"/>
</dbReference>
<dbReference type="CDD" id="cd21176">
    <property type="entry name" value="LPMO_auxiliary-like"/>
    <property type="match status" value="1"/>
</dbReference>
<evidence type="ECO:0000256" key="8">
    <source>
        <dbReference type="SAM" id="MobiDB-lite"/>
    </source>
</evidence>
<evidence type="ECO:0000256" key="7">
    <source>
        <dbReference type="ARBA" id="ARBA00023288"/>
    </source>
</evidence>
<dbReference type="EMBL" id="CDQK01000006">
    <property type="protein sequence ID" value="CEP24600.1"/>
    <property type="molecule type" value="Genomic_DNA"/>
</dbReference>
<dbReference type="AlphaFoldDB" id="A0A0H5C8E3"/>
<feature type="chain" id="PRO_5005216601" description="Copper acquisition factor BIM1-like domain-containing protein" evidence="9">
    <location>
        <begin position="18"/>
        <end position="279"/>
    </location>
</feature>
<evidence type="ECO:0000256" key="3">
    <source>
        <dbReference type="ARBA" id="ARBA00022622"/>
    </source>
</evidence>